<keyword evidence="6 7" id="KW-0012">Acyltransferase</keyword>
<evidence type="ECO:0000256" key="3">
    <source>
        <dbReference type="ARBA" id="ARBA00022679"/>
    </source>
</evidence>
<comment type="pathway">
    <text evidence="7">Bacterial outer membrane biogenesis; LPS lipid A biosynthesis.</text>
</comment>
<dbReference type="Gene3D" id="3.40.1390.10">
    <property type="entry name" value="MurE/MurF, N-terminal domain"/>
    <property type="match status" value="1"/>
</dbReference>
<dbReference type="GO" id="GO:0103118">
    <property type="term" value="F:UDP-3-O-[(3R)-3-hydroxyacyl]-glucosamine N-acyltransferase activity"/>
    <property type="evidence" value="ECO:0007669"/>
    <property type="project" value="UniProtKB-EC"/>
</dbReference>
<keyword evidence="3 7" id="KW-0808">Transferase</keyword>
<dbReference type="InterPro" id="IPR007691">
    <property type="entry name" value="LpxD"/>
</dbReference>
<protein>
    <recommendedName>
        <fullName evidence="7">UDP-3-O-acylglucosamine N-acyltransferase</fullName>
        <ecNumber evidence="7">2.3.1.191</ecNumber>
    </recommendedName>
</protein>
<dbReference type="EC" id="2.3.1.191" evidence="7"/>
<keyword evidence="5 7" id="KW-0443">Lipid metabolism</keyword>
<evidence type="ECO:0000313" key="9">
    <source>
        <dbReference type="EMBL" id="QKJ68226.1"/>
    </source>
</evidence>
<dbReference type="EMBL" id="CP054143">
    <property type="protein sequence ID" value="QKJ68226.1"/>
    <property type="molecule type" value="Genomic_DNA"/>
</dbReference>
<dbReference type="GO" id="GO:0009245">
    <property type="term" value="P:lipid A biosynthetic process"/>
    <property type="evidence" value="ECO:0007669"/>
    <property type="project" value="UniProtKB-UniRule"/>
</dbReference>
<dbReference type="GO" id="GO:0016020">
    <property type="term" value="C:membrane"/>
    <property type="evidence" value="ECO:0007669"/>
    <property type="project" value="GOC"/>
</dbReference>
<dbReference type="PANTHER" id="PTHR43378">
    <property type="entry name" value="UDP-3-O-ACYLGLUCOSAMINE N-ACYLTRANSFERASE"/>
    <property type="match status" value="1"/>
</dbReference>
<keyword evidence="4 7" id="KW-0677">Repeat</keyword>
<dbReference type="UniPathway" id="UPA00973"/>
<dbReference type="Gene3D" id="1.20.5.170">
    <property type="match status" value="1"/>
</dbReference>
<dbReference type="KEGG" id="dee:HQN60_14560"/>
<evidence type="ECO:0000313" key="10">
    <source>
        <dbReference type="Proteomes" id="UP000504844"/>
    </source>
</evidence>
<dbReference type="PANTHER" id="PTHR43378:SF2">
    <property type="entry name" value="UDP-3-O-ACYLGLUCOSAMINE N-ACYLTRANSFERASE 1, MITOCHONDRIAL-RELATED"/>
    <property type="match status" value="1"/>
</dbReference>
<organism evidence="9 10">
    <name type="scientific">Deefgea piscis</name>
    <dbReference type="NCBI Taxonomy" id="2739061"/>
    <lineage>
        <taxon>Bacteria</taxon>
        <taxon>Pseudomonadati</taxon>
        <taxon>Pseudomonadota</taxon>
        <taxon>Betaproteobacteria</taxon>
        <taxon>Neisseriales</taxon>
        <taxon>Chitinibacteraceae</taxon>
        <taxon>Deefgea</taxon>
    </lineage>
</organism>
<evidence type="ECO:0000259" key="8">
    <source>
        <dbReference type="Pfam" id="PF04613"/>
    </source>
</evidence>
<dbReference type="SUPFAM" id="SSF51161">
    <property type="entry name" value="Trimeric LpxA-like enzymes"/>
    <property type="match status" value="1"/>
</dbReference>
<comment type="similarity">
    <text evidence="7">Belongs to the transferase hexapeptide repeat family. LpxD subfamily.</text>
</comment>
<proteinExistence type="inferred from homology"/>
<comment type="catalytic activity">
    <reaction evidence="7">
        <text>a UDP-3-O-[(3R)-3-hydroxyacyl]-alpha-D-glucosamine + a (3R)-hydroxyacyl-[ACP] = a UDP-2-N,3-O-bis[(3R)-3-hydroxyacyl]-alpha-D-glucosamine + holo-[ACP] + H(+)</text>
        <dbReference type="Rhea" id="RHEA:53836"/>
        <dbReference type="Rhea" id="RHEA-COMP:9685"/>
        <dbReference type="Rhea" id="RHEA-COMP:9945"/>
        <dbReference type="ChEBI" id="CHEBI:15378"/>
        <dbReference type="ChEBI" id="CHEBI:64479"/>
        <dbReference type="ChEBI" id="CHEBI:78827"/>
        <dbReference type="ChEBI" id="CHEBI:137740"/>
        <dbReference type="ChEBI" id="CHEBI:137748"/>
        <dbReference type="EC" id="2.3.1.191"/>
    </reaction>
</comment>
<gene>
    <name evidence="7 9" type="primary">lpxD</name>
    <name evidence="9" type="ORF">HQN60_14560</name>
</gene>
<dbReference type="NCBIfam" id="NF002060">
    <property type="entry name" value="PRK00892.1"/>
    <property type="match status" value="1"/>
</dbReference>
<dbReference type="InterPro" id="IPR001451">
    <property type="entry name" value="Hexapep"/>
</dbReference>
<dbReference type="HAMAP" id="MF_00523">
    <property type="entry name" value="LpxD"/>
    <property type="match status" value="1"/>
</dbReference>
<dbReference type="InterPro" id="IPR020573">
    <property type="entry name" value="UDP_GlcNAc_AcTrfase_non-rep"/>
</dbReference>
<feature type="active site" description="Proton acceptor" evidence="7">
    <location>
        <position position="235"/>
    </location>
</feature>
<name>A0A6M8SX89_9NEIS</name>
<keyword evidence="2 7" id="KW-0441">Lipid A biosynthesis</keyword>
<feature type="domain" description="UDP-3-O-[3-hydroxymyristoyl] glucosamine N-acyltransferase non-repeat region" evidence="8">
    <location>
        <begin position="19"/>
        <end position="84"/>
    </location>
</feature>
<evidence type="ECO:0000256" key="5">
    <source>
        <dbReference type="ARBA" id="ARBA00023098"/>
    </source>
</evidence>
<evidence type="ECO:0000256" key="2">
    <source>
        <dbReference type="ARBA" id="ARBA00022556"/>
    </source>
</evidence>
<comment type="subunit">
    <text evidence="7">Homotrimer.</text>
</comment>
<evidence type="ECO:0000256" key="1">
    <source>
        <dbReference type="ARBA" id="ARBA00022516"/>
    </source>
</evidence>
<evidence type="ECO:0000256" key="7">
    <source>
        <dbReference type="HAMAP-Rule" id="MF_00523"/>
    </source>
</evidence>
<comment type="function">
    <text evidence="7">Catalyzes the N-acylation of UDP-3-O-acylglucosamine using 3-hydroxyacyl-ACP as the acyl donor. Is involved in the biosynthesis of lipid A, a phosphorylated glycolipid that anchors the lipopolysaccharide to the outer membrane of the cell.</text>
</comment>
<dbReference type="Pfam" id="PF00132">
    <property type="entry name" value="Hexapep"/>
    <property type="match status" value="1"/>
</dbReference>
<reference evidence="9 10" key="1">
    <citation type="submission" date="2020-05" db="EMBL/GenBank/DDBJ databases">
        <title>Complete genome sequence of Deefgea sp. D17.</title>
        <authorList>
            <person name="Bae J.-W."/>
            <person name="Han J.E."/>
        </authorList>
    </citation>
    <scope>NUCLEOTIDE SEQUENCE [LARGE SCALE GENOMIC DNA]</scope>
    <source>
        <strain evidence="9 10">D17</strain>
    </source>
</reference>
<dbReference type="Pfam" id="PF04613">
    <property type="entry name" value="LpxD"/>
    <property type="match status" value="1"/>
</dbReference>
<dbReference type="Proteomes" id="UP000504844">
    <property type="component" value="Chromosome"/>
</dbReference>
<dbReference type="NCBIfam" id="TIGR01853">
    <property type="entry name" value="lipid_A_lpxD"/>
    <property type="match status" value="1"/>
</dbReference>
<dbReference type="CDD" id="cd03352">
    <property type="entry name" value="LbH_LpxD"/>
    <property type="match status" value="1"/>
</dbReference>
<evidence type="ECO:0000256" key="6">
    <source>
        <dbReference type="ARBA" id="ARBA00023315"/>
    </source>
</evidence>
<dbReference type="InterPro" id="IPR011004">
    <property type="entry name" value="Trimer_LpxA-like_sf"/>
</dbReference>
<keyword evidence="10" id="KW-1185">Reference proteome</keyword>
<sequence>MYKLSALINAFGGELRGEDIEISAVSSLDSAVAGCLSFCLGNKFLNQAKACQASALALREFEPELQCSQIIIKDPQLFIARVLSLLHPAPKAQGKIHHSAIVADDAVVDPTAEIGPLVVIESGAVIGANTLIQAGTVIGQNAKIGAHCLFHARVVVYADTEIADYVEIHSGAVIGSDGFGNAWAGQRWEKIPQIGRVQIGSHVEIGANTTIDRGALDNTVIADGVRLDNQIQVAHNVKIGAHTAIAACTGIAGSTTIGANCLIGGGVLIAGHIDIADRITLLAGNGVPSSLTEAGVYASGVPVMPYASWARNVLQFRRLDEMTKRVKKIEKQCLAKDSEQ</sequence>
<keyword evidence="1 7" id="KW-0444">Lipid biosynthesis</keyword>
<evidence type="ECO:0000256" key="4">
    <source>
        <dbReference type="ARBA" id="ARBA00022737"/>
    </source>
</evidence>
<dbReference type="GO" id="GO:0016410">
    <property type="term" value="F:N-acyltransferase activity"/>
    <property type="evidence" value="ECO:0007669"/>
    <property type="project" value="InterPro"/>
</dbReference>
<accession>A0A6M8SX89</accession>
<dbReference type="AlphaFoldDB" id="A0A6M8SX89"/>
<dbReference type="Gene3D" id="2.160.10.10">
    <property type="entry name" value="Hexapeptide repeat proteins"/>
    <property type="match status" value="1"/>
</dbReference>